<feature type="compositionally biased region" description="Polar residues" evidence="1">
    <location>
        <begin position="230"/>
        <end position="246"/>
    </location>
</feature>
<dbReference type="EMBL" id="OZ019894">
    <property type="protein sequence ID" value="CAK9214239.1"/>
    <property type="molecule type" value="Genomic_DNA"/>
</dbReference>
<name>A0ABP0U802_9BRYO</name>
<sequence>MKLEDLYLIPWDIQDGTYLDFYNGRIDPRFSATVRGKPTEWDLEFVRDSFQLPLEGHGFLSQKDPLSERYFSQDRVVSHGYKISQCKDPELMMFFHFLIPILHPKKPSYIPIKWANTVIASWSGEREINWDFIMHKVIQDEVRALGPKKLCYLPNYLAQLYAYGDCQLVIERHHRVLVRRVIKEVYGTLEDELTDEEEATYEETEEESTEASEGESESSQGSSDEDERASTSPSATTSNGPNSFASRNAGFAGGRDKEDREEEEEGQGDGEEREEDEQSPPPPKNTRKKDSRKKSKRGRKSPF</sequence>
<dbReference type="Proteomes" id="UP001497512">
    <property type="component" value="Chromosome 2"/>
</dbReference>
<feature type="compositionally biased region" description="Basic residues" evidence="1">
    <location>
        <begin position="285"/>
        <end position="303"/>
    </location>
</feature>
<evidence type="ECO:0000313" key="2">
    <source>
        <dbReference type="EMBL" id="CAK9214239.1"/>
    </source>
</evidence>
<evidence type="ECO:0000256" key="1">
    <source>
        <dbReference type="SAM" id="MobiDB-lite"/>
    </source>
</evidence>
<accession>A0ABP0U802</accession>
<protein>
    <submittedName>
        <fullName evidence="2">Uncharacterized protein</fullName>
    </submittedName>
</protein>
<gene>
    <name evidence="2" type="ORF">CSSPTR1EN2_LOCUS12132</name>
</gene>
<evidence type="ECO:0000313" key="3">
    <source>
        <dbReference type="Proteomes" id="UP001497512"/>
    </source>
</evidence>
<organism evidence="2 3">
    <name type="scientific">Sphagnum troendelagicum</name>
    <dbReference type="NCBI Taxonomy" id="128251"/>
    <lineage>
        <taxon>Eukaryota</taxon>
        <taxon>Viridiplantae</taxon>
        <taxon>Streptophyta</taxon>
        <taxon>Embryophyta</taxon>
        <taxon>Bryophyta</taxon>
        <taxon>Sphagnophytina</taxon>
        <taxon>Sphagnopsida</taxon>
        <taxon>Sphagnales</taxon>
        <taxon>Sphagnaceae</taxon>
        <taxon>Sphagnum</taxon>
    </lineage>
</organism>
<reference evidence="2" key="1">
    <citation type="submission" date="2024-02" db="EMBL/GenBank/DDBJ databases">
        <authorList>
            <consortium name="ELIXIR-Norway"/>
            <consortium name="Elixir Norway"/>
        </authorList>
    </citation>
    <scope>NUCLEOTIDE SEQUENCE</scope>
</reference>
<feature type="region of interest" description="Disordered" evidence="1">
    <location>
        <begin position="193"/>
        <end position="303"/>
    </location>
</feature>
<keyword evidence="3" id="KW-1185">Reference proteome</keyword>
<feature type="compositionally biased region" description="Acidic residues" evidence="1">
    <location>
        <begin position="193"/>
        <end position="216"/>
    </location>
</feature>
<feature type="compositionally biased region" description="Acidic residues" evidence="1">
    <location>
        <begin position="259"/>
        <end position="278"/>
    </location>
</feature>
<proteinExistence type="predicted"/>